<comment type="similarity">
    <text evidence="1">Belongs to the metallo-dependent hydrolases superfamily. ATZ/TRZ family.</text>
</comment>
<dbReference type="NCBIfam" id="NF004801">
    <property type="entry name" value="PRK06151.1"/>
    <property type="match status" value="1"/>
</dbReference>
<dbReference type="InterPro" id="IPR006680">
    <property type="entry name" value="Amidohydro-rel"/>
</dbReference>
<name>A0A540VRB1_9GAMM</name>
<reference evidence="4 5" key="1">
    <citation type="submission" date="2019-06" db="EMBL/GenBank/DDBJ databases">
        <title>Metagenome assembled Genome of Spiribacter salinus SL48-SHIP from the microbial mat of Salt Lake 48 (Novosibirsk region, Russia).</title>
        <authorList>
            <person name="Shipova A."/>
            <person name="Rozanov A.S."/>
            <person name="Bryanskaya A.V."/>
            <person name="Peltek S.E."/>
        </authorList>
    </citation>
    <scope>NUCLEOTIDE SEQUENCE [LARGE SCALE GENOMIC DNA]</scope>
    <source>
        <strain evidence="4">SL48-SHIP-2</strain>
    </source>
</reference>
<keyword evidence="2 4" id="KW-0378">Hydrolase</keyword>
<proteinExistence type="inferred from homology"/>
<sequence>MTDTLLTARWVIGFAGGTHVVHENGCVLMRENRIVHVGAVPEPLPDAWRIDYGEAILSPGFIDLDALSDLDSTILGLDNFPGWQKGRVWPDTYVTRGPYEMYSPEELAFQKRFSFAALIRNGITTALPIASLFYREWGETVAEFDAAADAAEDLGLRAYLGPAFRTGGQVVDTDGVIRAIYDEPRGLAGLEDAASFASRIDGRAQGRIRAMFAPDRIETCTPTLLTCTAEIAGEMGAPVRQHCLQSETELRLVRDQHGVSPIRYLADNDALGPNWLLPHGTHATETDMSMIRDSGAALVHCPLVAARHGGLLQSLPRWLDMGIAVGMGTDTWPPDMIVNMQLGLMTARIVDGHDAIRSETLFDAATLGGARALRRDDIGRLAKGAKADVTVIDLATALQTTDPVQTIMASCSGRDVRDVWIDGRRVMADRVIPGVDEAAETARAQAQFARMVAKYPDRTLGHPPLSDIFRPSYERVTHDRHRS</sequence>
<dbReference type="Pfam" id="PF01979">
    <property type="entry name" value="Amidohydro_1"/>
    <property type="match status" value="1"/>
</dbReference>
<evidence type="ECO:0000313" key="4">
    <source>
        <dbReference type="EMBL" id="TQE99305.1"/>
    </source>
</evidence>
<dbReference type="Gene3D" id="3.20.20.140">
    <property type="entry name" value="Metal-dependent hydrolases"/>
    <property type="match status" value="1"/>
</dbReference>
<dbReference type="Proteomes" id="UP000315400">
    <property type="component" value="Unassembled WGS sequence"/>
</dbReference>
<gene>
    <name evidence="4" type="ORF">FKY71_09295</name>
</gene>
<dbReference type="SUPFAM" id="SSF51556">
    <property type="entry name" value="Metallo-dependent hydrolases"/>
    <property type="match status" value="1"/>
</dbReference>
<dbReference type="PANTHER" id="PTHR43794:SF11">
    <property type="entry name" value="AMIDOHYDROLASE-RELATED DOMAIN-CONTAINING PROTEIN"/>
    <property type="match status" value="1"/>
</dbReference>
<dbReference type="GO" id="GO:0016810">
    <property type="term" value="F:hydrolase activity, acting on carbon-nitrogen (but not peptide) bonds"/>
    <property type="evidence" value="ECO:0007669"/>
    <property type="project" value="InterPro"/>
</dbReference>
<dbReference type="InterPro" id="IPR011059">
    <property type="entry name" value="Metal-dep_hydrolase_composite"/>
</dbReference>
<comment type="caution">
    <text evidence="4">The sequence shown here is derived from an EMBL/GenBank/DDBJ whole genome shotgun (WGS) entry which is preliminary data.</text>
</comment>
<dbReference type="EMBL" id="VIFK01000073">
    <property type="protein sequence ID" value="TQE99305.1"/>
    <property type="molecule type" value="Genomic_DNA"/>
</dbReference>
<evidence type="ECO:0000313" key="5">
    <source>
        <dbReference type="Proteomes" id="UP000315400"/>
    </source>
</evidence>
<dbReference type="Gene3D" id="2.30.40.10">
    <property type="entry name" value="Urease, subunit C, domain 1"/>
    <property type="match status" value="1"/>
</dbReference>
<dbReference type="InterPro" id="IPR032466">
    <property type="entry name" value="Metal_Hydrolase"/>
</dbReference>
<accession>A0A540VRB1</accession>
<dbReference type="AlphaFoldDB" id="A0A540VRB1"/>
<organism evidence="4 5">
    <name type="scientific">Spiribacter salinus</name>
    <dbReference type="NCBI Taxonomy" id="1335746"/>
    <lineage>
        <taxon>Bacteria</taxon>
        <taxon>Pseudomonadati</taxon>
        <taxon>Pseudomonadota</taxon>
        <taxon>Gammaproteobacteria</taxon>
        <taxon>Chromatiales</taxon>
        <taxon>Ectothiorhodospiraceae</taxon>
        <taxon>Spiribacter</taxon>
    </lineage>
</organism>
<feature type="domain" description="Amidohydrolase-related" evidence="3">
    <location>
        <begin position="78"/>
        <end position="426"/>
    </location>
</feature>
<evidence type="ECO:0000256" key="2">
    <source>
        <dbReference type="ARBA" id="ARBA00022801"/>
    </source>
</evidence>
<protein>
    <submittedName>
        <fullName evidence="4">Amidohydrolase family protein</fullName>
    </submittedName>
</protein>
<dbReference type="InterPro" id="IPR050287">
    <property type="entry name" value="MTA/SAH_deaminase"/>
</dbReference>
<evidence type="ECO:0000259" key="3">
    <source>
        <dbReference type="Pfam" id="PF01979"/>
    </source>
</evidence>
<evidence type="ECO:0000256" key="1">
    <source>
        <dbReference type="ARBA" id="ARBA00006745"/>
    </source>
</evidence>
<dbReference type="SUPFAM" id="SSF51338">
    <property type="entry name" value="Composite domain of metallo-dependent hydrolases"/>
    <property type="match status" value="2"/>
</dbReference>
<dbReference type="PANTHER" id="PTHR43794">
    <property type="entry name" value="AMINOHYDROLASE SSNA-RELATED"/>
    <property type="match status" value="1"/>
</dbReference>